<dbReference type="InterPro" id="IPR030831">
    <property type="entry name" value="Fuse-rel_SoxYZ"/>
</dbReference>
<evidence type="ECO:0000313" key="4">
    <source>
        <dbReference type="EMBL" id="ODA67018.1"/>
    </source>
</evidence>
<organism evidence="4 5">
    <name type="scientific">Methyloligella halotolerans</name>
    <dbReference type="NCBI Taxonomy" id="1177755"/>
    <lineage>
        <taxon>Bacteria</taxon>
        <taxon>Pseudomonadati</taxon>
        <taxon>Pseudomonadota</taxon>
        <taxon>Alphaproteobacteria</taxon>
        <taxon>Hyphomicrobiales</taxon>
        <taxon>Hyphomicrobiaceae</taxon>
        <taxon>Methyloligella</taxon>
    </lineage>
</organism>
<dbReference type="InterPro" id="IPR013783">
    <property type="entry name" value="Ig-like_fold"/>
</dbReference>
<accession>A0A1E2RY40</accession>
<dbReference type="SUPFAM" id="SSF81296">
    <property type="entry name" value="E set domains"/>
    <property type="match status" value="1"/>
</dbReference>
<dbReference type="Gene3D" id="2.60.40.2470">
    <property type="entry name" value="SoxY domain"/>
    <property type="match status" value="1"/>
</dbReference>
<dbReference type="PATRIC" id="fig|1177755.3.peg.2330"/>
<sequence length="278" mass="29776">MPRQPKSRLGRKYLTSAALALFLAAGLAAPVPARADVDDWPMLHAAVFHNRDIIEGDGVVILDAPAQADDGALVPITVRVPPEVKGPLKSLTIVLDKNPVPVVAQLHFGPAAGEGGERRFSTRIRVDSFSHIRAVVETADGKLHMTKGFIAAAGGCAAMNAKDPTAEAEGMGKMIVKTFPPALDTTPIWQGQVMLKHPNFSGYQINPNTGELIEARFLEKMVVKRDGELVFTLDGTPSISANPNFRFTFGRGEHNDLDVTMTDTDGTVFQAQSKPSGS</sequence>
<dbReference type="Pfam" id="PF08770">
    <property type="entry name" value="SoxZ"/>
    <property type="match status" value="1"/>
</dbReference>
<dbReference type="STRING" id="1177755.A7A08_02315"/>
<dbReference type="InterPro" id="IPR014880">
    <property type="entry name" value="SoxZ_dom"/>
</dbReference>
<name>A0A1E2RY40_9HYPH</name>
<dbReference type="NCBIfam" id="TIGR04557">
    <property type="entry name" value="fuse_rel_SoxYZ"/>
    <property type="match status" value="1"/>
</dbReference>
<evidence type="ECO:0000256" key="1">
    <source>
        <dbReference type="SAM" id="SignalP"/>
    </source>
</evidence>
<dbReference type="InterPro" id="IPR014756">
    <property type="entry name" value="Ig_E-set"/>
</dbReference>
<dbReference type="AlphaFoldDB" id="A0A1E2RY40"/>
<evidence type="ECO:0000259" key="2">
    <source>
        <dbReference type="Pfam" id="PF08770"/>
    </source>
</evidence>
<evidence type="ECO:0000259" key="3">
    <source>
        <dbReference type="Pfam" id="PF13501"/>
    </source>
</evidence>
<feature type="domain" description="Sulphur oxidation protein SoxZ" evidence="2">
    <location>
        <begin position="191"/>
        <end position="272"/>
    </location>
</feature>
<feature type="signal peptide" evidence="1">
    <location>
        <begin position="1"/>
        <end position="35"/>
    </location>
</feature>
<feature type="domain" description="Ig-like SoxY" evidence="3">
    <location>
        <begin position="45"/>
        <end position="156"/>
    </location>
</feature>
<dbReference type="Gene3D" id="2.60.40.10">
    <property type="entry name" value="Immunoglobulins"/>
    <property type="match status" value="1"/>
</dbReference>
<comment type="caution">
    <text evidence="4">The sequence shown here is derived from an EMBL/GenBank/DDBJ whole genome shotgun (WGS) entry which is preliminary data.</text>
</comment>
<dbReference type="InterPro" id="IPR032711">
    <property type="entry name" value="SoxY"/>
</dbReference>
<protein>
    <submittedName>
        <fullName evidence="4">Sulfur oxidation protein SoxY</fullName>
    </submittedName>
</protein>
<dbReference type="Pfam" id="PF13501">
    <property type="entry name" value="SoxY"/>
    <property type="match status" value="1"/>
</dbReference>
<feature type="chain" id="PRO_5009116572" evidence="1">
    <location>
        <begin position="36"/>
        <end position="278"/>
    </location>
</feature>
<gene>
    <name evidence="4" type="ORF">A7A08_02315</name>
</gene>
<dbReference type="EMBL" id="MASI01000005">
    <property type="protein sequence ID" value="ODA67018.1"/>
    <property type="molecule type" value="Genomic_DNA"/>
</dbReference>
<dbReference type="InterPro" id="IPR038162">
    <property type="entry name" value="SoxY_sf"/>
</dbReference>
<keyword evidence="1" id="KW-0732">Signal</keyword>
<evidence type="ECO:0000313" key="5">
    <source>
        <dbReference type="Proteomes" id="UP000095087"/>
    </source>
</evidence>
<dbReference type="Proteomes" id="UP000095087">
    <property type="component" value="Unassembled WGS sequence"/>
</dbReference>
<proteinExistence type="predicted"/>
<keyword evidence="5" id="KW-1185">Reference proteome</keyword>
<reference evidence="4 5" key="1">
    <citation type="submission" date="2016-07" db="EMBL/GenBank/DDBJ databases">
        <title>Draft genome sequence of Methyloligella halotolerans C2T (VKM B-2706T=CCUG 61687T=DSM 25045T), a halotolerant polyhydroxybutyrate accumulating methylotroph.</title>
        <authorList>
            <person name="Vasilenko O.V."/>
            <person name="Doronina N.V."/>
            <person name="Poroshina M.N."/>
            <person name="Tarlachkov S.V."/>
            <person name="Trotsenko Y.A."/>
        </authorList>
    </citation>
    <scope>NUCLEOTIDE SEQUENCE [LARGE SCALE GENOMIC DNA]</scope>
    <source>
        <strain evidence="4 5">VKM B-2706</strain>
    </source>
</reference>